<reference evidence="2" key="1">
    <citation type="submission" date="2021-03" db="EMBL/GenBank/DDBJ databases">
        <authorList>
            <person name="Tagirdzhanova G."/>
        </authorList>
    </citation>
    <scope>NUCLEOTIDE SEQUENCE</scope>
</reference>
<dbReference type="OrthoDB" id="2504266at2759"/>
<feature type="compositionally biased region" description="Pro residues" evidence="1">
    <location>
        <begin position="856"/>
        <end position="865"/>
    </location>
</feature>
<name>A0A8H3FWN6_9LECA</name>
<keyword evidence="3" id="KW-1185">Reference proteome</keyword>
<feature type="compositionally biased region" description="Polar residues" evidence="1">
    <location>
        <begin position="470"/>
        <end position="482"/>
    </location>
</feature>
<feature type="region of interest" description="Disordered" evidence="1">
    <location>
        <begin position="215"/>
        <end position="259"/>
    </location>
</feature>
<feature type="compositionally biased region" description="Polar residues" evidence="1">
    <location>
        <begin position="893"/>
        <end position="906"/>
    </location>
</feature>
<organism evidence="2 3">
    <name type="scientific">Gomphillus americanus</name>
    <dbReference type="NCBI Taxonomy" id="1940652"/>
    <lineage>
        <taxon>Eukaryota</taxon>
        <taxon>Fungi</taxon>
        <taxon>Dikarya</taxon>
        <taxon>Ascomycota</taxon>
        <taxon>Pezizomycotina</taxon>
        <taxon>Lecanoromycetes</taxon>
        <taxon>OSLEUM clade</taxon>
        <taxon>Ostropomycetidae</taxon>
        <taxon>Ostropales</taxon>
        <taxon>Graphidaceae</taxon>
        <taxon>Gomphilloideae</taxon>
        <taxon>Gomphillus</taxon>
    </lineage>
</organism>
<feature type="region of interest" description="Disordered" evidence="1">
    <location>
        <begin position="625"/>
        <end position="654"/>
    </location>
</feature>
<feature type="compositionally biased region" description="Pro residues" evidence="1">
    <location>
        <begin position="909"/>
        <end position="919"/>
    </location>
</feature>
<feature type="region of interest" description="Disordered" evidence="1">
    <location>
        <begin position="284"/>
        <end position="500"/>
    </location>
</feature>
<protein>
    <submittedName>
        <fullName evidence="2">Uncharacterized protein</fullName>
    </submittedName>
</protein>
<dbReference type="AlphaFoldDB" id="A0A8H3FWN6"/>
<evidence type="ECO:0000256" key="1">
    <source>
        <dbReference type="SAM" id="MobiDB-lite"/>
    </source>
</evidence>
<accession>A0A8H3FWN6</accession>
<feature type="compositionally biased region" description="Basic and acidic residues" evidence="1">
    <location>
        <begin position="450"/>
        <end position="464"/>
    </location>
</feature>
<dbReference type="Proteomes" id="UP000664169">
    <property type="component" value="Unassembled WGS sequence"/>
</dbReference>
<dbReference type="EMBL" id="CAJPDQ010000043">
    <property type="protein sequence ID" value="CAF9932313.1"/>
    <property type="molecule type" value="Genomic_DNA"/>
</dbReference>
<sequence length="919" mass="102248">MQLSDFIKPIKVPAGFKTPTRLQYHHLTATLLNRNDVKEDLVAVNSSLDIIRKTRGGSWPEGELSEEYNDLDLAWHERENRDCTSFAYSIRNAQGEYIGCFYIYPLGQRQVLSQELLAYDFDASWWTTEKGYDKGDYEVLYNGLKSWLDQEFYGLADTSISSKAPPLLDGDEAAVFPRRPTQDSSVTIGMQTYRHASYGGVDGVSSVLLSEYLSKSNEEHSPPQDQHLQNRRHNDNRNKSEGSFGTEGHSRPSLLDTRHMSRRSNNLPADIVLGPPKTAFASAASLKSPRTLDSPGRSAFGNFASDTPRNDYFNRSKLNADKEGQKDFAKQSREGDAWGSRRQHDEHTGQNNHGSGEETESRGPRRNQRQGDWNHDGRRNGRGNGPSWSKDEETFGITKHSKEETDVNIESIRSRAWRDNDRDQSKTQERDWDRNQHAERDPEWMVADEPEQKKEKHTAQDIEAWKAQMKAQSKGSGPQLTKESSHMRKESGNLNAKSKLDTPLTFDKGMDSFFNLWDKPQSTLAEQTEASEEALKAQQAKAQAKASRFTGFFGPSIPSTPIAPLQNAPPAMLDPAKPLPTAEESAMRTYNVLFDENTKDNDDKAGFDRMLSMLRSSAPVTDVGAPQLLPNASQTTNNQPNPEVPHSPTIHSPRFQKKHGLETILGQPRQPEVTRGVINKDTEFLLNLLRKDEGLQQHFPGINQQIPTNQPNVLQRAPEELFVDERRHVERHGTDKLNPTISNPRIPQTRQFEHPQDGHPNNPPFHDLAHGIPHPPGFDQHPPPPGFGGINLMTARGPMPPPGFPNRGSNQGPFPPGLLHHIGNLNLSGHERGPHFMGQAPLGFGPGPPHHPFPPHGFPGGPGPFPGANGPLPSINPGRPPLMDTFGLALGSENGSHNTGNVNVSQHLPGPPPGFPRQD</sequence>
<dbReference type="InterPro" id="IPR046784">
    <property type="entry name" value="Eap1"/>
</dbReference>
<gene>
    <name evidence="2" type="ORF">GOMPHAMPRED_006548</name>
</gene>
<feature type="compositionally biased region" description="Basic and acidic residues" evidence="1">
    <location>
        <begin position="412"/>
        <end position="443"/>
    </location>
</feature>
<proteinExistence type="predicted"/>
<evidence type="ECO:0000313" key="2">
    <source>
        <dbReference type="EMBL" id="CAF9932313.1"/>
    </source>
</evidence>
<feature type="region of interest" description="Disordered" evidence="1">
    <location>
        <begin position="856"/>
        <end position="919"/>
    </location>
</feature>
<comment type="caution">
    <text evidence="2">The sequence shown here is derived from an EMBL/GenBank/DDBJ whole genome shotgun (WGS) entry which is preliminary data.</text>
</comment>
<feature type="compositionally biased region" description="Polar residues" evidence="1">
    <location>
        <begin position="630"/>
        <end position="641"/>
    </location>
</feature>
<dbReference type="Pfam" id="PF20566">
    <property type="entry name" value="Eap1"/>
    <property type="match status" value="1"/>
</dbReference>
<evidence type="ECO:0000313" key="3">
    <source>
        <dbReference type="Proteomes" id="UP000664169"/>
    </source>
</evidence>
<feature type="compositionally biased region" description="Basic and acidic residues" evidence="1">
    <location>
        <begin position="308"/>
        <end position="336"/>
    </location>
</feature>